<reference evidence="2 3" key="1">
    <citation type="submission" date="2024-04" db="EMBL/GenBank/DDBJ databases">
        <authorList>
            <person name="Waldvogel A.-M."/>
            <person name="Schoenle A."/>
        </authorList>
    </citation>
    <scope>NUCLEOTIDE SEQUENCE [LARGE SCALE GENOMIC DNA]</scope>
</reference>
<evidence type="ECO:0008006" key="4">
    <source>
        <dbReference type="Google" id="ProtNLM"/>
    </source>
</evidence>
<dbReference type="AlphaFoldDB" id="A0AAV2M2J6"/>
<dbReference type="Proteomes" id="UP001497482">
    <property type="component" value="Chromosome 5"/>
</dbReference>
<keyword evidence="3" id="KW-1185">Reference proteome</keyword>
<proteinExistence type="predicted"/>
<evidence type="ECO:0000313" key="2">
    <source>
        <dbReference type="EMBL" id="CAL1607556.1"/>
    </source>
</evidence>
<name>A0AAV2M2J6_KNICA</name>
<evidence type="ECO:0000313" key="3">
    <source>
        <dbReference type="Proteomes" id="UP001497482"/>
    </source>
</evidence>
<dbReference type="EMBL" id="OZ035827">
    <property type="protein sequence ID" value="CAL1607556.1"/>
    <property type="molecule type" value="Genomic_DNA"/>
</dbReference>
<feature type="chain" id="PRO_5043976912" description="Secreted protein" evidence="1">
    <location>
        <begin position="18"/>
        <end position="415"/>
    </location>
</feature>
<keyword evidence="1" id="KW-0732">Signal</keyword>
<organism evidence="2 3">
    <name type="scientific">Knipowitschia caucasica</name>
    <name type="common">Caucasian dwarf goby</name>
    <name type="synonym">Pomatoschistus caucasicus</name>
    <dbReference type="NCBI Taxonomy" id="637954"/>
    <lineage>
        <taxon>Eukaryota</taxon>
        <taxon>Metazoa</taxon>
        <taxon>Chordata</taxon>
        <taxon>Craniata</taxon>
        <taxon>Vertebrata</taxon>
        <taxon>Euteleostomi</taxon>
        <taxon>Actinopterygii</taxon>
        <taxon>Neopterygii</taxon>
        <taxon>Teleostei</taxon>
        <taxon>Neoteleostei</taxon>
        <taxon>Acanthomorphata</taxon>
        <taxon>Gobiaria</taxon>
        <taxon>Gobiiformes</taxon>
        <taxon>Gobioidei</taxon>
        <taxon>Gobiidae</taxon>
        <taxon>Gobiinae</taxon>
        <taxon>Knipowitschia</taxon>
    </lineage>
</organism>
<feature type="signal peptide" evidence="1">
    <location>
        <begin position="1"/>
        <end position="17"/>
    </location>
</feature>
<accession>A0AAV2M2J6</accession>
<gene>
    <name evidence="2" type="ORF">KC01_LOCUS34591</name>
</gene>
<sequence length="415" mass="45087">MCVAADVLLLLAGACLRAVLLSQAGAWLSQQTWLLLPRRVLHADCEVLSQQAWCGQAGVLLQQACCREQRRVVTDDVCCQTVVFSRRAVGNGSVLQQTVVVCSNVLSLQMVLVQTRVCPSNVLFFAQQSCAAGRAVQQACCEADVLLRRCLVGCCRQVLFGKQTVFAAEVVTQQTVFLLQQGVCCRGQGFVLLLQTGLLQQTCVLQQTVLLRRRVVAADVCVAAGVWYERGVYVLSSVLSQQTVCSVRADGVVEQTVLVAERGVRLRAACCYADVVLVAAGGWLEQRIVLQQAVLPQACCPPANVWSQQTCCRSRACCFCSVLLAQGVFCCVADVLFAADVCCSNVLLQADVLLLQTCVAAGVLLEQACLLQQLCCFLQTVVAATRVVEQAWLLLQTRLLQKMFVAKRVVRQQTC</sequence>
<protein>
    <recommendedName>
        <fullName evidence="4">Secreted protein</fullName>
    </recommendedName>
</protein>
<evidence type="ECO:0000256" key="1">
    <source>
        <dbReference type="SAM" id="SignalP"/>
    </source>
</evidence>